<reference evidence="3 4" key="1">
    <citation type="submission" date="2024-03" db="EMBL/GenBank/DDBJ databases">
        <title>Draft genome sequence of Pseudonocardia tropica JCM 19149.</title>
        <authorList>
            <person name="Butdee W."/>
            <person name="Duangmal K."/>
        </authorList>
    </citation>
    <scope>NUCLEOTIDE SEQUENCE [LARGE SCALE GENOMIC DNA]</scope>
    <source>
        <strain evidence="3 4">JCM 19149</strain>
    </source>
</reference>
<dbReference type="SUPFAM" id="SSF51905">
    <property type="entry name" value="FAD/NAD(P)-binding domain"/>
    <property type="match status" value="1"/>
</dbReference>
<dbReference type="InterPro" id="IPR002938">
    <property type="entry name" value="FAD-bd"/>
</dbReference>
<dbReference type="InterPro" id="IPR050631">
    <property type="entry name" value="PheA/TfdB_FAD_monoxygenase"/>
</dbReference>
<evidence type="ECO:0000259" key="2">
    <source>
        <dbReference type="Pfam" id="PF01494"/>
    </source>
</evidence>
<comment type="caution">
    <text evidence="3">The sequence shown here is derived from an EMBL/GenBank/DDBJ whole genome shotgun (WGS) entry which is preliminary data.</text>
</comment>
<evidence type="ECO:0000256" key="1">
    <source>
        <dbReference type="ARBA" id="ARBA00023002"/>
    </source>
</evidence>
<dbReference type="RefSeq" id="WP_345648865.1">
    <property type="nucleotide sequence ID" value="NZ_BAABLY010000059.1"/>
</dbReference>
<dbReference type="PANTHER" id="PTHR43476:SF5">
    <property type="entry name" value="FAD-DEPENDENT MONOOXYGENASE"/>
    <property type="match status" value="1"/>
</dbReference>
<dbReference type="Gene3D" id="3.50.50.60">
    <property type="entry name" value="FAD/NAD(P)-binding domain"/>
    <property type="match status" value="1"/>
</dbReference>
<dbReference type="PANTHER" id="PTHR43476">
    <property type="entry name" value="3-(3-HYDROXY-PHENYL)PROPIONATE/3-HYDROXYCINNAMIC ACID HYDROXYLASE"/>
    <property type="match status" value="1"/>
</dbReference>
<protein>
    <submittedName>
        <fullName evidence="3">FAD-dependent oxidoreductase</fullName>
    </submittedName>
</protein>
<dbReference type="Proteomes" id="UP001464923">
    <property type="component" value="Unassembled WGS sequence"/>
</dbReference>
<dbReference type="InterPro" id="IPR036188">
    <property type="entry name" value="FAD/NAD-bd_sf"/>
</dbReference>
<evidence type="ECO:0000313" key="4">
    <source>
        <dbReference type="Proteomes" id="UP001464923"/>
    </source>
</evidence>
<evidence type="ECO:0000313" key="3">
    <source>
        <dbReference type="EMBL" id="MEQ3539679.1"/>
    </source>
</evidence>
<gene>
    <name evidence="3" type="ORF">WHI96_12655</name>
</gene>
<accession>A0ABV1JUQ1</accession>
<dbReference type="PRINTS" id="PR00420">
    <property type="entry name" value="RNGMNOXGNASE"/>
</dbReference>
<name>A0ABV1JUQ1_9PSEU</name>
<proteinExistence type="predicted"/>
<keyword evidence="1" id="KW-0560">Oxidoreductase</keyword>
<dbReference type="Pfam" id="PF01494">
    <property type="entry name" value="FAD_binding_3"/>
    <property type="match status" value="1"/>
</dbReference>
<organism evidence="3 4">
    <name type="scientific">Pseudonocardia tropica</name>
    <dbReference type="NCBI Taxonomy" id="681289"/>
    <lineage>
        <taxon>Bacteria</taxon>
        <taxon>Bacillati</taxon>
        <taxon>Actinomycetota</taxon>
        <taxon>Actinomycetes</taxon>
        <taxon>Pseudonocardiales</taxon>
        <taxon>Pseudonocardiaceae</taxon>
        <taxon>Pseudonocardia</taxon>
    </lineage>
</organism>
<dbReference type="EMBL" id="JBEDNP010000006">
    <property type="protein sequence ID" value="MEQ3539679.1"/>
    <property type="molecule type" value="Genomic_DNA"/>
</dbReference>
<sequence length="410" mass="45054">MTTTAPTRTADVCVVGGGPAGLALALCLVRDGHRVTVLEQSARFDRSFRGESMSPDGVWLLDELGVLATLRERGLLTVERLEISEGGRPVLRTEFDRFRYAQRFPMEIPQPTLLRTLSEAAAEHDGFTLLRGQKVTGLIEDDGVVTGVTHRGPDRPGEVRADLVVAADGRYSKVRGMAGLPATVRPLERDVVWLRLPRPDGWDPASYRIRLDGDRHALFIPTHPDDVRIGFNIPKGGLRELRGDGIEALHRRIEALAPELSGPLRETVTGWAGTTVLDIFTTEVERWSRPGLVLVGDAAHTLTPILGQGVNHALIDGWTLAGLLEAPLRATGGRRRALVDTALLRFQDRRRRAVRISRDLQLRQERAFTLGGRVAVAARSGLYRALGSSGRLQERVLGRAYFQLQPQLGA</sequence>
<feature type="domain" description="FAD-binding" evidence="2">
    <location>
        <begin position="10"/>
        <end position="342"/>
    </location>
</feature>
<keyword evidence="4" id="KW-1185">Reference proteome</keyword>